<dbReference type="InterPro" id="IPR012099">
    <property type="entry name" value="Midasin"/>
</dbReference>
<dbReference type="SUPFAM" id="SSF52540">
    <property type="entry name" value="P-loop containing nucleoside triphosphate hydrolases"/>
    <property type="match status" value="6"/>
</dbReference>
<evidence type="ECO:0000256" key="10">
    <source>
        <dbReference type="SAM" id="MobiDB-lite"/>
    </source>
</evidence>
<evidence type="ECO:0000256" key="4">
    <source>
        <dbReference type="ARBA" id="ARBA00017143"/>
    </source>
</evidence>
<dbReference type="GO" id="GO:0030687">
    <property type="term" value="C:preribosome, large subunit precursor"/>
    <property type="evidence" value="ECO:0007669"/>
    <property type="project" value="TreeGrafter"/>
</dbReference>
<feature type="compositionally biased region" description="Basic and acidic residues" evidence="10">
    <location>
        <begin position="4797"/>
        <end position="4824"/>
    </location>
</feature>
<feature type="compositionally biased region" description="Acidic residues" evidence="10">
    <location>
        <begin position="4962"/>
        <end position="4975"/>
    </location>
</feature>
<feature type="region of interest" description="Disordered" evidence="10">
    <location>
        <begin position="3478"/>
        <end position="3500"/>
    </location>
</feature>
<dbReference type="Pfam" id="PF07728">
    <property type="entry name" value="AAA_5"/>
    <property type="match status" value="8"/>
</dbReference>
<dbReference type="InterPro" id="IPR027417">
    <property type="entry name" value="P-loop_NTPase"/>
</dbReference>
<keyword evidence="8 9" id="KW-0539">Nucleus</keyword>
<dbReference type="Gene3D" id="3.40.50.410">
    <property type="entry name" value="von Willebrand factor, type A domain"/>
    <property type="match status" value="1"/>
</dbReference>
<dbReference type="Proteomes" id="UP001165085">
    <property type="component" value="Unassembled WGS sequence"/>
</dbReference>
<feature type="compositionally biased region" description="Acidic residues" evidence="10">
    <location>
        <begin position="4881"/>
        <end position="4890"/>
    </location>
</feature>
<feature type="compositionally biased region" description="Acidic residues" evidence="10">
    <location>
        <begin position="4486"/>
        <end position="4507"/>
    </location>
</feature>
<feature type="region of interest" description="Disordered" evidence="10">
    <location>
        <begin position="3439"/>
        <end position="3459"/>
    </location>
</feature>
<feature type="compositionally biased region" description="Acidic residues" evidence="10">
    <location>
        <begin position="4829"/>
        <end position="4849"/>
    </location>
</feature>
<dbReference type="InterPro" id="IPR036465">
    <property type="entry name" value="vWFA_dom_sf"/>
</dbReference>
<feature type="compositionally biased region" description="Acidic residues" evidence="10">
    <location>
        <begin position="4992"/>
        <end position="5001"/>
    </location>
</feature>
<keyword evidence="6 9" id="KW-0067">ATP-binding</keyword>
<feature type="compositionally biased region" description="Acidic residues" evidence="10">
    <location>
        <begin position="4744"/>
        <end position="4769"/>
    </location>
</feature>
<dbReference type="GO" id="GO:0000027">
    <property type="term" value="P:ribosomal large subunit assembly"/>
    <property type="evidence" value="ECO:0007669"/>
    <property type="project" value="InterPro"/>
</dbReference>
<keyword evidence="13" id="KW-1185">Reference proteome</keyword>
<dbReference type="InterPro" id="IPR003593">
    <property type="entry name" value="AAA+_ATPase"/>
</dbReference>
<evidence type="ECO:0000313" key="13">
    <source>
        <dbReference type="Proteomes" id="UP001165085"/>
    </source>
</evidence>
<feature type="compositionally biased region" description="Basic and acidic residues" evidence="10">
    <location>
        <begin position="4508"/>
        <end position="4525"/>
    </location>
</feature>
<dbReference type="PIRSF" id="PIRSF010340">
    <property type="entry name" value="Midasin"/>
    <property type="match status" value="1"/>
</dbReference>
<feature type="compositionally biased region" description="Acidic residues" evidence="10">
    <location>
        <begin position="4671"/>
        <end position="4683"/>
    </location>
</feature>
<feature type="region of interest" description="Disordered" evidence="10">
    <location>
        <begin position="4369"/>
        <end position="5003"/>
    </location>
</feature>
<feature type="compositionally biased region" description="Acidic residues" evidence="10">
    <location>
        <begin position="4608"/>
        <end position="4664"/>
    </location>
</feature>
<evidence type="ECO:0000256" key="1">
    <source>
        <dbReference type="ARBA" id="ARBA00004604"/>
    </source>
</evidence>
<comment type="function">
    <text evidence="9">Nuclear chaperone required for maturation and nuclear export of pre-60S ribosome subunits.</text>
</comment>
<feature type="compositionally biased region" description="Basic and acidic residues" evidence="10">
    <location>
        <begin position="4532"/>
        <end position="4566"/>
    </location>
</feature>
<feature type="domain" description="VWFA" evidence="11">
    <location>
        <begin position="5092"/>
        <end position="5282"/>
    </location>
</feature>
<evidence type="ECO:0000256" key="7">
    <source>
        <dbReference type="ARBA" id="ARBA00023186"/>
    </source>
</evidence>
<feature type="compositionally biased region" description="Acidic residues" evidence="10">
    <location>
        <begin position="4942"/>
        <end position="4952"/>
    </location>
</feature>
<feature type="compositionally biased region" description="Polar residues" evidence="10">
    <location>
        <begin position="4978"/>
        <end position="4988"/>
    </location>
</feature>
<evidence type="ECO:0000256" key="3">
    <source>
        <dbReference type="ARBA" id="ARBA00007188"/>
    </source>
</evidence>
<keyword evidence="5 9" id="KW-0547">Nucleotide-binding</keyword>
<comment type="caution">
    <text evidence="12">The sequence shown here is derived from an EMBL/GenBank/DDBJ whole genome shotgun (WGS) entry which is preliminary data.</text>
</comment>
<evidence type="ECO:0000256" key="9">
    <source>
        <dbReference type="PIRNR" id="PIRNR010340"/>
    </source>
</evidence>
<accession>A0A9W7A9I3</accession>
<feature type="region of interest" description="Disordered" evidence="10">
    <location>
        <begin position="244"/>
        <end position="266"/>
    </location>
</feature>
<dbReference type="FunFam" id="3.40.50.300:FF:001384">
    <property type="entry name" value="Midasin"/>
    <property type="match status" value="1"/>
</dbReference>
<dbReference type="GO" id="GO:0016887">
    <property type="term" value="F:ATP hydrolysis activity"/>
    <property type="evidence" value="ECO:0007669"/>
    <property type="project" value="InterPro"/>
</dbReference>
<dbReference type="CDD" id="cd00009">
    <property type="entry name" value="AAA"/>
    <property type="match status" value="1"/>
</dbReference>
<comment type="similarity">
    <text evidence="3 9">Belongs to the midasin family.</text>
</comment>
<feature type="compositionally biased region" description="Basic and acidic residues" evidence="10">
    <location>
        <begin position="4905"/>
        <end position="4916"/>
    </location>
</feature>
<feature type="region of interest" description="Disordered" evidence="10">
    <location>
        <begin position="1466"/>
        <end position="1499"/>
    </location>
</feature>
<dbReference type="FunFam" id="3.40.50.300:FF:000142">
    <property type="entry name" value="Midasin"/>
    <property type="match status" value="1"/>
</dbReference>
<dbReference type="InterPro" id="IPR041190">
    <property type="entry name" value="Midasin_AAA_lid_5"/>
</dbReference>
<feature type="compositionally biased region" description="Acidic residues" evidence="10">
    <location>
        <begin position="3483"/>
        <end position="3496"/>
    </location>
</feature>
<feature type="compositionally biased region" description="Acidic residues" evidence="10">
    <location>
        <begin position="4695"/>
        <end position="4713"/>
    </location>
</feature>
<name>A0A9W7A9I3_9STRA</name>
<protein>
    <recommendedName>
        <fullName evidence="4 9">Midasin</fullName>
    </recommendedName>
</protein>
<feature type="compositionally biased region" description="Acidic residues" evidence="10">
    <location>
        <begin position="4444"/>
        <end position="4458"/>
    </location>
</feature>
<dbReference type="Gene3D" id="3.40.50.300">
    <property type="entry name" value="P-loop containing nucleotide triphosphate hydrolases"/>
    <property type="match status" value="7"/>
</dbReference>
<dbReference type="Pfam" id="PF17865">
    <property type="entry name" value="AAA_lid_5"/>
    <property type="match status" value="1"/>
</dbReference>
<gene>
    <name evidence="12" type="ORF">TrST_g10125</name>
</gene>
<feature type="compositionally biased region" description="Acidic residues" evidence="10">
    <location>
        <begin position="4370"/>
        <end position="4379"/>
    </location>
</feature>
<dbReference type="OrthoDB" id="5186at2759"/>
<comment type="subcellular location">
    <subcellularLocation>
        <location evidence="1">Nucleus</location>
        <location evidence="1">Nucleolus</location>
    </subcellularLocation>
    <subcellularLocation>
        <location evidence="2">Nucleus</location>
        <location evidence="2">Nucleoplasm</location>
    </subcellularLocation>
</comment>
<feature type="compositionally biased region" description="Acidic residues" evidence="10">
    <location>
        <begin position="4400"/>
        <end position="4415"/>
    </location>
</feature>
<evidence type="ECO:0000256" key="6">
    <source>
        <dbReference type="ARBA" id="ARBA00022840"/>
    </source>
</evidence>
<reference evidence="13" key="1">
    <citation type="journal article" date="2023" name="Commun. Biol.">
        <title>Genome analysis of Parmales, the sister group of diatoms, reveals the evolutionary specialization of diatoms from phago-mixotrophs to photoautotrophs.</title>
        <authorList>
            <person name="Ban H."/>
            <person name="Sato S."/>
            <person name="Yoshikawa S."/>
            <person name="Yamada K."/>
            <person name="Nakamura Y."/>
            <person name="Ichinomiya M."/>
            <person name="Sato N."/>
            <person name="Blanc-Mathieu R."/>
            <person name="Endo H."/>
            <person name="Kuwata A."/>
            <person name="Ogata H."/>
        </authorList>
    </citation>
    <scope>NUCLEOTIDE SEQUENCE [LARGE SCALE GENOMIC DNA]</scope>
    <source>
        <strain evidence="13">NIES 3701</strain>
    </source>
</reference>
<evidence type="ECO:0000313" key="12">
    <source>
        <dbReference type="EMBL" id="GMH65392.1"/>
    </source>
</evidence>
<dbReference type="Pfam" id="PF17867">
    <property type="entry name" value="AAA_lid_7"/>
    <property type="match status" value="2"/>
</dbReference>
<evidence type="ECO:0000256" key="8">
    <source>
        <dbReference type="ARBA" id="ARBA00023242"/>
    </source>
</evidence>
<dbReference type="EMBL" id="BRXY01000101">
    <property type="protein sequence ID" value="GMH65392.1"/>
    <property type="molecule type" value="Genomic_DNA"/>
</dbReference>
<dbReference type="PANTHER" id="PTHR48103">
    <property type="entry name" value="MIDASIN-RELATED"/>
    <property type="match status" value="1"/>
</dbReference>
<feature type="compositionally biased region" description="Pro residues" evidence="10">
    <location>
        <begin position="250"/>
        <end position="259"/>
    </location>
</feature>
<dbReference type="PROSITE" id="PS50234">
    <property type="entry name" value="VWFA"/>
    <property type="match status" value="1"/>
</dbReference>
<feature type="compositionally biased region" description="Basic residues" evidence="10">
    <location>
        <begin position="4917"/>
        <end position="4926"/>
    </location>
</feature>
<dbReference type="PANTHER" id="PTHR48103:SF2">
    <property type="entry name" value="MIDASIN"/>
    <property type="match status" value="1"/>
</dbReference>
<dbReference type="InterPro" id="IPR002035">
    <property type="entry name" value="VWF_A"/>
</dbReference>
<feature type="compositionally biased region" description="Basic and acidic residues" evidence="10">
    <location>
        <begin position="4421"/>
        <end position="4443"/>
    </location>
</feature>
<evidence type="ECO:0000259" key="11">
    <source>
        <dbReference type="PROSITE" id="PS50234"/>
    </source>
</evidence>
<feature type="compositionally biased region" description="Acidic residues" evidence="10">
    <location>
        <begin position="4567"/>
        <end position="4586"/>
    </location>
</feature>
<dbReference type="SUPFAM" id="SSF53300">
    <property type="entry name" value="vWA-like"/>
    <property type="match status" value="1"/>
</dbReference>
<feature type="compositionally biased region" description="Basic and acidic residues" evidence="10">
    <location>
        <begin position="4927"/>
        <end position="4941"/>
    </location>
</feature>
<dbReference type="GO" id="GO:0005730">
    <property type="term" value="C:nucleolus"/>
    <property type="evidence" value="ECO:0007669"/>
    <property type="project" value="UniProtKB-SubCell"/>
</dbReference>
<dbReference type="SMART" id="SM00382">
    <property type="entry name" value="AAA"/>
    <property type="match status" value="5"/>
</dbReference>
<feature type="compositionally biased region" description="Basic and acidic residues" evidence="10">
    <location>
        <begin position="4459"/>
        <end position="4471"/>
    </location>
</feature>
<keyword evidence="7 9" id="KW-0143">Chaperone</keyword>
<evidence type="ECO:0000256" key="2">
    <source>
        <dbReference type="ARBA" id="ARBA00004642"/>
    </source>
</evidence>
<feature type="compositionally biased region" description="Acidic residues" evidence="10">
    <location>
        <begin position="3440"/>
        <end position="3454"/>
    </location>
</feature>
<sequence>MPSSSSPTFSSVERLILSPFDSASDTTGCSSSVPTSVPKSVPFTVPLNDLTEAEQTELIQHITSAIVTHVGAFIENEASQQASEPDQVLRIQSLQSACSNVLSQCAPLNSSIFSSLLSSSPHVHFIVRGLTLQSSLKPMPTSTSLDWAQSYLLNLEDLFLANTATTTTTTTTTTTNKQQQPSHTPPNHALLALHSLHNLNLHYPQILEKTSLSLLLHTISHPQLKNITLKIVAQKRKASLSLQSFSPSTSIPPPGPPASPSLLTLPSLPPLPLPPNLTATPTFLSTLRTLTLTLLSPRPTILTGPHGSGKTTLLNLLATHLSLPTTTLNFDSTTDSKTLLGSYVCSEIPGEFTYQPGTLTRSCLTGGLLILEDLDTIPLEILSIIIPIIETRKLPSGEPCSDKLYCFATRLDDLETQNNRKGGGRRNELEGYFKEVHVEGWKKEDLEVIAKKKFNNIPSSITSRFTKFFYLSLTSSSSVSYIDWFKIMSRVSTHEWPSNSGAFVTDKSKFKVCKEIWDCMRYKCVDVGGGDKRFVGNLKDSFEVNLNDLYDKMNERIEINESATSITFGRATLPKGPTKEPTYTSSTEQSNFPTNVSNENYVETHQTLHLTSSISMSISLSEPLLLVGETGCGKTTLLQKLASRLNRTLTVQNLSLNTDGSDLLGGYKPVEIKHYVKPIYNAFVSIFTRTFSRSNNDKFLKYVKGSYEKCEWKKLSKCFVKAGKMGGEKFEGIRGKEAVEWEAFQRDALRFEKIRKSGETGMAFTFKEGALVKCIREGGWILLDEINLAGSSTLQRIFGLLDGVEGTLTIQERGDLKAIKRHPDFRIFAAMNPATDNGKKDLPKGMRSRFTEIYVDELKDELELRKVSSKYFRGLITKTSNEKDSYVNSTVRAYLQCKDKADSVLVDSQNKKPSYTLRTLCRALSATVRLLTYNKLPLKRSVYEGFMLAFAGGLEDSSKVIVEKIIKECVGGEIHKKELEQIPQKPNGGGDFVTVKPFWLPKGPLESVDWTESVSGVSKFVLTKTASTNLRCLSRSLAAGPWPILIEGPTSAGKTTLVEFLSAKTGHRCVRINNHEHTDVQEYTGCYVTNALGQLVFREGILVEALRKGWWIILDELNLAPSEVLEALNRLLDDNRELYISETQETVTPHPNFRLFATQNPSGAYGGRKPLSKAFRNRFVEVSMGDIPNDELATIMERRCGCPPSHAKLLVKVLNSLQLKRSKSDVFRGKAGLITPRDLLRWAERNASSKIELAFEGYCILAERLRTPEEKIVVKETIESVIKVEIDSEAFLKEKSEGRAQLAKIIGSEDESGLKATGLTTKEIAPTSTLLRLLLLVGKCIAKKEPVLLVGETGCGKTTVIQLYGLLFERKLHVVNCHANTETGDLLGGLRPLRGRGGKVEEMVGSVKDLVDLCGTQHNNWLQASNLVVPDMEVAADGQDVNEVEARAITFARDLYKYLKTLFEGSSGKADSVAPPEPPKRKRLDSDASSASPPPIDRATQKIIAETMDEIEAAHRRSNALFAWLDGPLVNAMREGHLILLDEMSLAEDAVLERLNSVLEPSRTLTLAEKGGAAGEEGIDEIVGHEDFRIFATMNPGGDFGKRELSPALRSRFTEIWVPQIKARVDFELVLNLVLGPKLSVDLLTPMLDYVDWFNAEICGQPNSQFVDFDLSLRDVLGWARFIVTCVANKSDLAKAYQCFLHGAGLMHLDGLGLGTGVSSEGSWALRSQSKAYLMSKVPEQHLQVAAIGFADDLPSSENQTNYISTKKEFGVLPFTISTGPVEIPEKLEFSMTAPTTCMNLRRVTRALQLSKPILLEGSPGVGKTSLIQALATASGHNLVRINLSEQTDIADLMGSDLPVAGEEGAKFKWFDGVFLKALKRGDWVLLDELNLASQSVLEGLNSCLDHRSEVFIPELCATFQCPASFRVFAAQNPLSQGGGRKGLPKSFLNRFTKVFVEALTGEDLINIVGHRYPGIRPETVTKMVQFNTRVQHDVVEVCKFGRVGFPWEFNLRDVFRWCSLAVSENAEDSVSDFVDAIYLQRMRTLKDREELCALYFEVFGKKLNLAEGIEFGVVGNTIQVGAARLKRVESVSPVSSLDFSLPVGLLRPLETVVRCVNLNWPCLIIGPKASGKTAIVSGLADAVGVEVVEWAMTPGTDVTELLGCFEQIDSEAEGRELIAGVKQLVEMLCFDLVDSGREEELKVLNGLWWSMSKKIELNEGVLDEGTVEMCLGVLEKAGGLEGDGGRKVLDIIAMAKKIKAGIGKGKAGSTFQWVDGVLVKAMQEGRWLSLNNVNFCPSSVLDRLNPLMEMGGELVLTEGGADEDGEEGARVIKPHPNFRLFLSMNSERGEVSRAMRNRCIEVALIGGFGDGEEEQKEIDLQDCLYRAGIRDALLAERMIEIHENEVKLEESHTSRMLVLMAEMWRDLAKSGLTAERALDESWRCVYGVINNSDDETGEEKKEGDRGEVIEGPIENGEGMFDVGDVGWFEDWRLARAQRDLRLALYLKKNWTDEEKLPSALVKLMGGQQTVTNWLKVGGEAIKKLCCDIAVAEFVRSSGEDSQNLQVRREFLAQCYDEEDADRIFNSYKEMSGIGLDRLEIMLSLGRVKDLAKSEEKGAMSRTKDLTPIELSYCIAAKSKKSDAAGGKKLLALLVDIFNAIDKFAGGDANLLRVRDEMWMYLNSFPSEVWIDGGEEFDGRFLVFWRWLVKAFRNFGGGGDGGDERLRRMFDKVDELLGRSGAFSSNLLWKKGGHPAGCMTCEGLVAKTKLIEVGARSVVGGSKKILELARLVEECHGLLFLDEGFKREVLMGMCTLQWEMTDEKGEGEGGNSTSVQIAEALAAKANKLAVDFKMELKRKTVDVNILTVENQQEAYDIVRGGGEAIAMGDDPSLALMERWGVVQSSVLIDRWSVAFEDKLLDELCQCTDLAGFKEMMKSGGVRDWIDLTLKGNRGIERCRGWQTLLWASESDYLNWTTVVRLRSVLLPTLLTFNGLDVWTGGFNSLDGVEVGISNPILWSFGGVGGGLEGDVGREERFENFGYSRFVHPVVTTQIARLFTNFGDVGGGQQRITLQNAAARGNQANNILQQGLRGVGKRVGGWGVVRKGIENILTVYAEADGGEVWPDGKTVLAQLVGQEGCEASLLLSCDDDKFKELVPDVLEPLVHFYNGGEDGKLGQALILLGLATVHLYAPTEPLDPGRKPAAKCANIEMRLQSMAARAEVKRWNARLNAGGGCEELEGWDVQQARAEKQRRKIVARPSSSYDRLFREMVQFVKSVGNVKTVLKLAAGEGGKDVNWIRSCVEFMKRVEGLYGGYEDVTHGILSGVVMIMKGLRLNSISRRGQGGAVEDTVGFMLELPWRSASVDLVEADLAREIGKGSGASSVAVLESQVAVLFGVIQRVEIDLRVGAGDRKASYSILRRCFSEIVNVWKIAESKREEEEEEGKVETEEEREERELREQFPDFSREFTRIVEKIERKDEMGSDSESDEEEEEEQITSSFRLTPEQIQKLCEVHARVFGGELTGVDDGLRRRVFKGCYEATARILPAVSTALSDVYLDEQVKLGNVLALTQTRSLCSGVELGKSKISGDDKFNTSNVGAALRAEGVLAKVVMRITVLLKAYPGHAVLLAIGGIAERLRGLDVRSPLAKVLCGMEVLLKKAQEWEQHASARVKLGDPLTELSKLVAEWRKLELESWSALLDSREAQFADKARKIWARLYSVLDGGGGSPIVQNAGVPNWLFKGARTVKLGARSGLSEKEEGEVREITKLLDSFILTAGVGELEVRLELLRNFAGELKTRAGAKFYTLSRILTSLVDYYQSFSRAITAHRESGKAAAEKKLKDEVRLAKWDDQNYYAQVESTVKNQKQLNKHLKLYDEVLNQPVSALIEQILIKGVREREGGIGGQERGATKLPSDGEIFGTLDVKGGGGGDETPRAVAYPLPIGAGVDKITRIASKHLAKFNDDKMCAAQAAERAAGISEAIFERITALRSEAATKVMKERGLVDLLKTLQSEGYGTGLWSTPPQIRDLNELLSLSHPNVEDVGDRFGRYFWKVVSEVKQLRNEVKQFGSRFIGGRECKLMVGMCEQILITTLQNRSLFAGGRVVTLNLEEFEDCILGGKELKARLEAVVLKNRHIREQLSQISLVISGLGLNDQMSHLRLVIGKCDRVESALGSFDARVSPISSKVRDEICAAESFYSSFESEFTTSLGKSEFLDLGLERIFKSAKLFSTTESASVKVEDDVEEVVKKLQIVVQQILGHFTALSKKEEEEEERTLIANHVKASELHELCAVQKFNSFIHSLVAAIDDAESEEELEKGRAAIHLLKVVSDFVADRVEQKTLKFGSEISKLGFVVVRVFRQLVAKGFCHEDEGEEGEGEGGGEGGEGKFSLDEGTGMGEGDTNEAEDVTDQIENEEQLLGLKGDEEKEEQEKKPNEQLDEKDVDTGMEMENDFEGDTFDMPDKKEDDQPQKDDGEEEELDREMGEGGGDDPNEEVVDEKLWDEEDKEENEGKEKEGEDKFEKDSKVEGGMAEDEMRTKEDDEEEDRGKGSEEGKDESKPDTKDKGEDDGGEDGPEGEDKEGGDEEGQDDKINDDLEDNYEENHNMEVQGLEEEDKGQLEEDDGDEMNLEDMKDLDEEGDGDGEENDGDLEVEEGKEEEDGMEDVGEEKMTGDDEPENDEEDEALESANIPTATDVEMNEEQGEEDNVDDKDEEEPTKLDVNADDDDNDAEHGVAAQSGNSKVQENEEEQEKEEGEDEEGGAGGEEDEEEKEPGKEGGDPDDGGDGEFTKGQGEEGGEEEKKDQDFPNPFDAERGDVKKKWHERLNLLENDGGEGEEEKEETNVNEEEEENPSGAFEMVEKGGAGGDTQVLGAVFDDKKMDIEKEDDDEGGEGGDVQPEEKLDEENDKEKEQEKDGPKKDKKTKKEKKEKRESEKETQKRTEDEGVADMDIEVEEERKEKPKEEEEGEGEGESEEEVERQTQTVTDLSRLQVNEEGEENEGQAEVDVQAFERTARDPAAAAKWASIYATTLPLARRLCEKLRLVMEPLLATKLQGDYKSGKRINMKKVIGYIASGYRRDKIWLRRTKPAKRDYKVLLAIDDSESMMKGGAGEQALQALAILANGMSQLEIGRLGVASFGEEMKMIHPFDQPFVADSGSKCVASFKFDQQRTKMAECVSGAMDVLNENGGESEGRRLCFLISDGRVERDNREFLKRLIRDMNASGILLVMIVIDGTGSQSILSMKEVNFVNGKPKVSQFIAEYPFPFYLLCNDVGTLPDVLGDSLRQWLEMLARLEGAR</sequence>
<dbReference type="InterPro" id="IPR011704">
    <property type="entry name" value="ATPase_dyneun-rel_AAA"/>
</dbReference>
<dbReference type="GO" id="GO:0005654">
    <property type="term" value="C:nucleoplasm"/>
    <property type="evidence" value="ECO:0007669"/>
    <property type="project" value="UniProtKB-SubCell"/>
</dbReference>
<dbReference type="InterPro" id="IPR040848">
    <property type="entry name" value="AAA_lid_7"/>
</dbReference>
<evidence type="ECO:0000256" key="5">
    <source>
        <dbReference type="ARBA" id="ARBA00022741"/>
    </source>
</evidence>
<dbReference type="GO" id="GO:0005524">
    <property type="term" value="F:ATP binding"/>
    <property type="evidence" value="ECO:0007669"/>
    <property type="project" value="UniProtKB-KW"/>
</dbReference>
<proteinExistence type="inferred from homology"/>
<dbReference type="GO" id="GO:0000055">
    <property type="term" value="P:ribosomal large subunit export from nucleus"/>
    <property type="evidence" value="ECO:0007669"/>
    <property type="project" value="TreeGrafter"/>
</dbReference>
<organism evidence="12 13">
    <name type="scientific">Triparma strigata</name>
    <dbReference type="NCBI Taxonomy" id="1606541"/>
    <lineage>
        <taxon>Eukaryota</taxon>
        <taxon>Sar</taxon>
        <taxon>Stramenopiles</taxon>
        <taxon>Ochrophyta</taxon>
        <taxon>Bolidophyceae</taxon>
        <taxon>Parmales</taxon>
        <taxon>Triparmaceae</taxon>
        <taxon>Triparma</taxon>
    </lineage>
</organism>